<dbReference type="RefSeq" id="XP_031551275.1">
    <property type="nucleotide sequence ID" value="XM_031695415.1"/>
</dbReference>
<comment type="subcellular location">
    <subcellularLocation>
        <location evidence="1">Endomembrane system</location>
    </subcellularLocation>
</comment>
<feature type="transmembrane region" description="Helical" evidence="12">
    <location>
        <begin position="298"/>
        <end position="316"/>
    </location>
</feature>
<evidence type="ECO:0000256" key="6">
    <source>
        <dbReference type="ARBA" id="ARBA00023065"/>
    </source>
</evidence>
<keyword evidence="10" id="KW-0407">Ion channel</keyword>
<keyword evidence="9" id="KW-1071">Ligand-gated ion channel</keyword>
<dbReference type="PRINTS" id="PR01307">
    <property type="entry name" value="P2XRECEPTOR"/>
</dbReference>
<gene>
    <name evidence="14" type="primary">LOC116288605</name>
</gene>
<evidence type="ECO:0000256" key="10">
    <source>
        <dbReference type="ARBA" id="ARBA00023303"/>
    </source>
</evidence>
<evidence type="ECO:0000256" key="8">
    <source>
        <dbReference type="ARBA" id="ARBA00023170"/>
    </source>
</evidence>
<keyword evidence="3" id="KW-0813">Transport</keyword>
<feature type="compositionally biased region" description="Basic and acidic residues" evidence="11">
    <location>
        <begin position="51"/>
        <end position="66"/>
    </location>
</feature>
<dbReference type="InterPro" id="IPR001429">
    <property type="entry name" value="P2X_purnocptor"/>
</dbReference>
<dbReference type="GO" id="GO:0004931">
    <property type="term" value="F:extracellularly ATP-gated monoatomic cation channel activity"/>
    <property type="evidence" value="ECO:0007669"/>
    <property type="project" value="InterPro"/>
</dbReference>
<dbReference type="GO" id="GO:0098794">
    <property type="term" value="C:postsynapse"/>
    <property type="evidence" value="ECO:0007669"/>
    <property type="project" value="GOC"/>
</dbReference>
<feature type="non-terminal residue" evidence="14">
    <location>
        <position position="1"/>
    </location>
</feature>
<feature type="region of interest" description="Disordered" evidence="11">
    <location>
        <begin position="30"/>
        <end position="66"/>
    </location>
</feature>
<dbReference type="KEGG" id="aten:116288605"/>
<evidence type="ECO:0000256" key="4">
    <source>
        <dbReference type="ARBA" id="ARBA00022692"/>
    </source>
</evidence>
<dbReference type="GO" id="GO:0012505">
    <property type="term" value="C:endomembrane system"/>
    <property type="evidence" value="ECO:0007669"/>
    <property type="project" value="UniProtKB-SubCell"/>
</dbReference>
<protein>
    <submittedName>
        <fullName evidence="14">P2X purinoceptor 4-like</fullName>
    </submittedName>
</protein>
<keyword evidence="7 12" id="KW-0472">Membrane</keyword>
<evidence type="ECO:0000313" key="13">
    <source>
        <dbReference type="Proteomes" id="UP000515163"/>
    </source>
</evidence>
<dbReference type="Pfam" id="PF00864">
    <property type="entry name" value="P2X_receptor"/>
    <property type="match status" value="1"/>
</dbReference>
<evidence type="ECO:0000256" key="3">
    <source>
        <dbReference type="ARBA" id="ARBA00022448"/>
    </source>
</evidence>
<dbReference type="FunCoup" id="A0A6P8HFB6">
    <property type="interactions" value="564"/>
</dbReference>
<sequence length="347" mass="39767">PGLVFTFDMDDTSDETVLFGNFSLEETDTILEDTKPSETVSNQEENSTIGKEMEERKEESEKQEKESRVNVFKTDCDITGCTNKIPSCRELKKWEAEEDDDKAYEPQCLEKDDKDDLLKSSVNIFFSDFKHRKGKPLLDARNFTVLIKNSVQFPNFKISKRNIDSNADSKTLKNCMYDKKNSPLCPIFKLQTIVEDAGENFTQLAFEGGVMGIIINWQCDFDSLSYSCEPVYSFRRLDDAHAPIAGGYNFRHANYYVKNDTLHRTLFKSYGIRFVVTVIGQGGKFSVIPLFLNLGSGLALLGIATVLCDIVVLYVLRRKNFYREKKYQYVTENTEQETFFNKYGSTP</sequence>
<dbReference type="PANTHER" id="PTHR10125">
    <property type="entry name" value="P2X PURINOCEPTOR"/>
    <property type="match status" value="1"/>
</dbReference>
<dbReference type="Gene3D" id="2.60.490.10">
    <property type="entry name" value="atp-gated p2x4 ion channel domain"/>
    <property type="match status" value="1"/>
</dbReference>
<dbReference type="FunFam" id="1.10.287.940:FF:000010">
    <property type="entry name" value="P2X receptor E"/>
    <property type="match status" value="1"/>
</dbReference>
<dbReference type="GeneID" id="116288605"/>
<keyword evidence="5 12" id="KW-1133">Transmembrane helix</keyword>
<dbReference type="GO" id="GO:0001614">
    <property type="term" value="F:purinergic nucleotide receptor activity"/>
    <property type="evidence" value="ECO:0007669"/>
    <property type="project" value="InterPro"/>
</dbReference>
<feature type="compositionally biased region" description="Polar residues" evidence="11">
    <location>
        <begin position="37"/>
        <end position="49"/>
    </location>
</feature>
<dbReference type="InterPro" id="IPR059116">
    <property type="entry name" value="P2X_receptor"/>
</dbReference>
<keyword evidence="13" id="KW-1185">Reference proteome</keyword>
<evidence type="ECO:0000256" key="5">
    <source>
        <dbReference type="ARBA" id="ARBA00022989"/>
    </source>
</evidence>
<dbReference type="InterPro" id="IPR027309">
    <property type="entry name" value="P2X_extracellular_dom_sf"/>
</dbReference>
<dbReference type="GO" id="GO:0070588">
    <property type="term" value="P:calcium ion transmembrane transport"/>
    <property type="evidence" value="ECO:0007669"/>
    <property type="project" value="TreeGrafter"/>
</dbReference>
<dbReference type="GO" id="GO:0033198">
    <property type="term" value="P:response to ATP"/>
    <property type="evidence" value="ECO:0007669"/>
    <property type="project" value="InterPro"/>
</dbReference>
<dbReference type="OrthoDB" id="494673at2759"/>
<evidence type="ECO:0000256" key="11">
    <source>
        <dbReference type="SAM" id="MobiDB-lite"/>
    </source>
</evidence>
<evidence type="ECO:0000256" key="1">
    <source>
        <dbReference type="ARBA" id="ARBA00004308"/>
    </source>
</evidence>
<name>A0A6P8HFB6_ACTTE</name>
<keyword evidence="8" id="KW-0675">Receptor</keyword>
<dbReference type="Proteomes" id="UP000515163">
    <property type="component" value="Unplaced"/>
</dbReference>
<proteinExistence type="inferred from homology"/>
<comment type="similarity">
    <text evidence="2">Belongs to the P2X receptor family.</text>
</comment>
<keyword evidence="4 12" id="KW-0812">Transmembrane</keyword>
<evidence type="ECO:0000313" key="14">
    <source>
        <dbReference type="RefSeq" id="XP_031551275.1"/>
    </source>
</evidence>
<evidence type="ECO:0000256" key="12">
    <source>
        <dbReference type="SAM" id="Phobius"/>
    </source>
</evidence>
<organism evidence="13 14">
    <name type="scientific">Actinia tenebrosa</name>
    <name type="common">Australian red waratah sea anemone</name>
    <dbReference type="NCBI Taxonomy" id="6105"/>
    <lineage>
        <taxon>Eukaryota</taxon>
        <taxon>Metazoa</taxon>
        <taxon>Cnidaria</taxon>
        <taxon>Anthozoa</taxon>
        <taxon>Hexacorallia</taxon>
        <taxon>Actiniaria</taxon>
        <taxon>Actiniidae</taxon>
        <taxon>Actinia</taxon>
    </lineage>
</organism>
<dbReference type="PANTHER" id="PTHR10125:SF31">
    <property type="entry name" value="P2X RECEPTOR E"/>
    <property type="match status" value="1"/>
</dbReference>
<accession>A0A6P8HFB6</accession>
<evidence type="ECO:0000256" key="2">
    <source>
        <dbReference type="ARBA" id="ARBA00009848"/>
    </source>
</evidence>
<evidence type="ECO:0000256" key="9">
    <source>
        <dbReference type="ARBA" id="ARBA00023286"/>
    </source>
</evidence>
<dbReference type="InParanoid" id="A0A6P8HFB6"/>
<keyword evidence="6" id="KW-0406">Ion transport</keyword>
<dbReference type="AlphaFoldDB" id="A0A6P8HFB6"/>
<dbReference type="GO" id="GO:0005886">
    <property type="term" value="C:plasma membrane"/>
    <property type="evidence" value="ECO:0007669"/>
    <property type="project" value="InterPro"/>
</dbReference>
<reference evidence="14" key="1">
    <citation type="submission" date="2025-08" db="UniProtKB">
        <authorList>
            <consortium name="RefSeq"/>
        </authorList>
    </citation>
    <scope>IDENTIFICATION</scope>
    <source>
        <tissue evidence="14">Tentacle</tissue>
    </source>
</reference>
<evidence type="ECO:0000256" key="7">
    <source>
        <dbReference type="ARBA" id="ARBA00023136"/>
    </source>
</evidence>